<comment type="similarity">
    <text evidence="2 3">Belongs to the small heat shock protein (HSP20) family.</text>
</comment>
<evidence type="ECO:0000256" key="1">
    <source>
        <dbReference type="ARBA" id="ARBA00023016"/>
    </source>
</evidence>
<dbReference type="Proteomes" id="UP001597425">
    <property type="component" value="Unassembled WGS sequence"/>
</dbReference>
<organism evidence="6 7">
    <name type="scientific">Microbulbifer halophilus</name>
    <dbReference type="NCBI Taxonomy" id="453963"/>
    <lineage>
        <taxon>Bacteria</taxon>
        <taxon>Pseudomonadati</taxon>
        <taxon>Pseudomonadota</taxon>
        <taxon>Gammaproteobacteria</taxon>
        <taxon>Cellvibrionales</taxon>
        <taxon>Microbulbiferaceae</taxon>
        <taxon>Microbulbifer</taxon>
    </lineage>
</organism>
<dbReference type="PANTHER" id="PTHR47062:SF1">
    <property type="entry name" value="SMALL HEAT SHOCK PROTEIN IBPA"/>
    <property type="match status" value="1"/>
</dbReference>
<dbReference type="Pfam" id="PF00011">
    <property type="entry name" value="HSP20"/>
    <property type="match status" value="1"/>
</dbReference>
<feature type="compositionally biased region" description="Basic and acidic residues" evidence="4">
    <location>
        <begin position="145"/>
        <end position="158"/>
    </location>
</feature>
<evidence type="ECO:0000259" key="5">
    <source>
        <dbReference type="PROSITE" id="PS01031"/>
    </source>
</evidence>
<dbReference type="RefSeq" id="WP_265723250.1">
    <property type="nucleotide sequence ID" value="NZ_JAPIVK010000043.1"/>
</dbReference>
<protein>
    <submittedName>
        <fullName evidence="6">Hsp20 family protein</fullName>
    </submittedName>
</protein>
<name>A0ABW5EAH6_9GAMM</name>
<dbReference type="PROSITE" id="PS01031">
    <property type="entry name" value="SHSP"/>
    <property type="match status" value="1"/>
</dbReference>
<comment type="caution">
    <text evidence="6">The sequence shown here is derived from an EMBL/GenBank/DDBJ whole genome shotgun (WGS) entry which is preliminary data.</text>
</comment>
<evidence type="ECO:0000313" key="6">
    <source>
        <dbReference type="EMBL" id="MFD2310581.1"/>
    </source>
</evidence>
<evidence type="ECO:0000256" key="4">
    <source>
        <dbReference type="SAM" id="MobiDB-lite"/>
    </source>
</evidence>
<feature type="region of interest" description="Disordered" evidence="4">
    <location>
        <begin position="138"/>
        <end position="158"/>
    </location>
</feature>
<dbReference type="EMBL" id="JBHUJD010000009">
    <property type="protein sequence ID" value="MFD2310581.1"/>
    <property type="molecule type" value="Genomic_DNA"/>
</dbReference>
<dbReference type="InterPro" id="IPR002068">
    <property type="entry name" value="A-crystallin/Hsp20_dom"/>
</dbReference>
<dbReference type="Gene3D" id="2.60.40.790">
    <property type="match status" value="1"/>
</dbReference>
<dbReference type="InterPro" id="IPR037913">
    <property type="entry name" value="ACD_IbpA/B"/>
</dbReference>
<evidence type="ECO:0000313" key="7">
    <source>
        <dbReference type="Proteomes" id="UP001597425"/>
    </source>
</evidence>
<dbReference type="InterPro" id="IPR008978">
    <property type="entry name" value="HSP20-like_chaperone"/>
</dbReference>
<dbReference type="SUPFAM" id="SSF49764">
    <property type="entry name" value="HSP20-like chaperones"/>
    <property type="match status" value="1"/>
</dbReference>
<dbReference type="PANTHER" id="PTHR47062">
    <property type="match status" value="1"/>
</dbReference>
<feature type="domain" description="SHSP" evidence="5">
    <location>
        <begin position="30"/>
        <end position="141"/>
    </location>
</feature>
<dbReference type="CDD" id="cd06470">
    <property type="entry name" value="ACD_IbpA-B_like"/>
    <property type="match status" value="1"/>
</dbReference>
<evidence type="ECO:0000256" key="3">
    <source>
        <dbReference type="RuleBase" id="RU003616"/>
    </source>
</evidence>
<accession>A0ABW5EAH6</accession>
<gene>
    <name evidence="6" type="ORF">ACFSKX_09155</name>
</gene>
<sequence length="158" mass="17941">MRNVDFSPLYRSAIGFDRMASLLDAMTTSEQKQPSYPPYDIELTGEDNYRITMAVAGFEESELDIQLEQNRLTVTGRKAEEKGETQYLHRGIAARNFERRFQLADHVKVTDAKLANGLLHIELVREIPEAMKPRKIEISSGSLLQHEEAEKKSDSEAA</sequence>
<keyword evidence="1" id="KW-0346">Stress response</keyword>
<proteinExistence type="inferred from homology"/>
<evidence type="ECO:0000256" key="2">
    <source>
        <dbReference type="PROSITE-ProRule" id="PRU00285"/>
    </source>
</evidence>
<reference evidence="7" key="1">
    <citation type="journal article" date="2019" name="Int. J. Syst. Evol. Microbiol.">
        <title>The Global Catalogue of Microorganisms (GCM) 10K type strain sequencing project: providing services to taxonomists for standard genome sequencing and annotation.</title>
        <authorList>
            <consortium name="The Broad Institute Genomics Platform"/>
            <consortium name="The Broad Institute Genome Sequencing Center for Infectious Disease"/>
            <person name="Wu L."/>
            <person name="Ma J."/>
        </authorList>
    </citation>
    <scope>NUCLEOTIDE SEQUENCE [LARGE SCALE GENOMIC DNA]</scope>
    <source>
        <strain evidence="7">KCTC 12848</strain>
    </source>
</reference>
<keyword evidence="7" id="KW-1185">Reference proteome</keyword>